<feature type="transmembrane region" description="Helical" evidence="1">
    <location>
        <begin position="12"/>
        <end position="32"/>
    </location>
</feature>
<comment type="caution">
    <text evidence="2">The sequence shown here is derived from an EMBL/GenBank/DDBJ whole genome shotgun (WGS) entry which is preliminary data.</text>
</comment>
<evidence type="ECO:0000313" key="2">
    <source>
        <dbReference type="EMBL" id="MFC3913774.1"/>
    </source>
</evidence>
<evidence type="ECO:0000256" key="1">
    <source>
        <dbReference type="SAM" id="Phobius"/>
    </source>
</evidence>
<dbReference type="Proteomes" id="UP001595692">
    <property type="component" value="Unassembled WGS sequence"/>
</dbReference>
<sequence length="65" mass="7750">MNRFSNAHILARRSCVILLGILLFPFVCVLWQRKRFYSYLSRIWLKTGPEPLWLTRSSASYQELC</sequence>
<name>A0ABV8CPC9_9GAMM</name>
<proteinExistence type="predicted"/>
<keyword evidence="1" id="KW-1133">Transmembrane helix</keyword>
<keyword evidence="1" id="KW-0472">Membrane</keyword>
<reference evidence="3" key="1">
    <citation type="journal article" date="2019" name="Int. J. Syst. Evol. Microbiol.">
        <title>The Global Catalogue of Microorganisms (GCM) 10K type strain sequencing project: providing services to taxonomists for standard genome sequencing and annotation.</title>
        <authorList>
            <consortium name="The Broad Institute Genomics Platform"/>
            <consortium name="The Broad Institute Genome Sequencing Center for Infectious Disease"/>
            <person name="Wu L."/>
            <person name="Ma J."/>
        </authorList>
    </citation>
    <scope>NUCLEOTIDE SEQUENCE [LARGE SCALE GENOMIC DNA]</scope>
    <source>
        <strain evidence="3">CCUG 54939</strain>
    </source>
</reference>
<dbReference type="EMBL" id="JBHSAF010000014">
    <property type="protein sequence ID" value="MFC3913774.1"/>
    <property type="molecule type" value="Genomic_DNA"/>
</dbReference>
<dbReference type="Pfam" id="PF10725">
    <property type="entry name" value="DUF2517"/>
    <property type="match status" value="1"/>
</dbReference>
<gene>
    <name evidence="2" type="ORF">ACFOSS_09890</name>
</gene>
<organism evidence="2 3">
    <name type="scientific">Pseudaeromonas sharmana</name>
    <dbReference type="NCBI Taxonomy" id="328412"/>
    <lineage>
        <taxon>Bacteria</taxon>
        <taxon>Pseudomonadati</taxon>
        <taxon>Pseudomonadota</taxon>
        <taxon>Gammaproteobacteria</taxon>
        <taxon>Aeromonadales</taxon>
        <taxon>Aeromonadaceae</taxon>
        <taxon>Pseudaeromonas</taxon>
    </lineage>
</organism>
<keyword evidence="1" id="KW-0812">Transmembrane</keyword>
<evidence type="ECO:0000313" key="3">
    <source>
        <dbReference type="Proteomes" id="UP001595692"/>
    </source>
</evidence>
<accession>A0ABV8CPC9</accession>
<dbReference type="InterPro" id="IPR019663">
    <property type="entry name" value="YbfA"/>
</dbReference>
<protein>
    <submittedName>
        <fullName evidence="2">DUF2517 family protein</fullName>
    </submittedName>
</protein>
<dbReference type="RefSeq" id="WP_377152180.1">
    <property type="nucleotide sequence ID" value="NZ_JBHSAF010000014.1"/>
</dbReference>
<keyword evidence="3" id="KW-1185">Reference proteome</keyword>